<dbReference type="RefSeq" id="WP_205848036.1">
    <property type="nucleotide sequence ID" value="NZ_CP019791.1"/>
</dbReference>
<dbReference type="GO" id="GO:0008233">
    <property type="term" value="F:peptidase activity"/>
    <property type="evidence" value="ECO:0007669"/>
    <property type="project" value="UniProtKB-KW"/>
</dbReference>
<dbReference type="InterPro" id="IPR011493">
    <property type="entry name" value="GLUG"/>
</dbReference>
<gene>
    <name evidence="3" type="primary">iga_3</name>
    <name evidence="3" type="ORF">STSP2_01661</name>
</gene>
<keyword evidence="3" id="KW-0645">Protease</keyword>
<keyword evidence="1" id="KW-0732">Signal</keyword>
<dbReference type="InterPro" id="IPR018247">
    <property type="entry name" value="EF_Hand_1_Ca_BS"/>
</dbReference>
<evidence type="ECO:0000259" key="2">
    <source>
        <dbReference type="Pfam" id="PF07581"/>
    </source>
</evidence>
<keyword evidence="3" id="KW-0378">Hydrolase</keyword>
<proteinExistence type="predicted"/>
<reference evidence="4" key="1">
    <citation type="submission" date="2017-02" db="EMBL/GenBank/DDBJ databases">
        <title>Comparative genomics and description of representatives of a novel lineage of planctomycetes thriving in anoxic sediments.</title>
        <authorList>
            <person name="Spring S."/>
            <person name="Bunk B."/>
            <person name="Sproer C."/>
        </authorList>
    </citation>
    <scope>NUCLEOTIDE SEQUENCE [LARGE SCALE GENOMIC DNA]</scope>
    <source>
        <strain evidence="4">ST-NAGAB-D1</strain>
    </source>
</reference>
<dbReference type="Pfam" id="PF07581">
    <property type="entry name" value="Glug"/>
    <property type="match status" value="1"/>
</dbReference>
<accession>A0A1U9NLY2</accession>
<evidence type="ECO:0000256" key="1">
    <source>
        <dbReference type="SAM" id="SignalP"/>
    </source>
</evidence>
<dbReference type="AlphaFoldDB" id="A0A1U9NLY2"/>
<sequence precursor="true">MKPKPSILVVLIITSLQTLAAGYSGGTGTANDPFQIATPSDWQQLCTTVNDWDNSFVLTSDIDLMAASPQPVGNLTTPFTGSLNGDGFTISGASLQMPDTNFIGLFGVINGGRISNLNITALNVSADRMSGGLVGQLAAGDVINCHISGTVAGTSDIGGLIGSSSGNVEYCSSSATVNDAAYTGGLIGTNDGTITRCSAACEVSGVGEAGGLVGRTGDNSVISSCWSTGSLVCSSSSVGGLVGLNRGIVQDCYSHASVAGTGTFKKYFGGLIGWNYSGSQCINSFSTGTVNGGTAPSYVGGLVGRNSASVTACFWNTETSGIPTSSGGFAKTTDQLMDIYTFTDAAWDMQNTWNMGHHQTYPYIRLWQSSDFNRDGIVDMQDLANLAQQWLQ</sequence>
<protein>
    <submittedName>
        <fullName evidence="3">Immunoglobulin A1 protease</fullName>
        <ecNumber evidence="3">3.4.24.13</ecNumber>
    </submittedName>
</protein>
<organism evidence="3 4">
    <name type="scientific">Anaerohalosphaera lusitana</name>
    <dbReference type="NCBI Taxonomy" id="1936003"/>
    <lineage>
        <taxon>Bacteria</taxon>
        <taxon>Pseudomonadati</taxon>
        <taxon>Planctomycetota</taxon>
        <taxon>Phycisphaerae</taxon>
        <taxon>Sedimentisphaerales</taxon>
        <taxon>Anaerohalosphaeraceae</taxon>
        <taxon>Anaerohalosphaera</taxon>
    </lineage>
</organism>
<evidence type="ECO:0000313" key="3">
    <source>
        <dbReference type="EMBL" id="AQT68496.1"/>
    </source>
</evidence>
<dbReference type="GO" id="GO:0006508">
    <property type="term" value="P:proteolysis"/>
    <property type="evidence" value="ECO:0007669"/>
    <property type="project" value="UniProtKB-KW"/>
</dbReference>
<feature type="signal peptide" evidence="1">
    <location>
        <begin position="1"/>
        <end position="20"/>
    </location>
</feature>
<feature type="domain" description="GLUG" evidence="2">
    <location>
        <begin position="130"/>
        <end position="151"/>
    </location>
</feature>
<dbReference type="KEGG" id="alus:STSP2_01661"/>
<name>A0A1U9NLY2_9BACT</name>
<dbReference type="EMBL" id="CP019791">
    <property type="protein sequence ID" value="AQT68496.1"/>
    <property type="molecule type" value="Genomic_DNA"/>
</dbReference>
<dbReference type="Proteomes" id="UP000189674">
    <property type="component" value="Chromosome"/>
</dbReference>
<dbReference type="PROSITE" id="PS00018">
    <property type="entry name" value="EF_HAND_1"/>
    <property type="match status" value="1"/>
</dbReference>
<dbReference type="STRING" id="1936003.STSP2_01661"/>
<feature type="chain" id="PRO_5010740285" evidence="1">
    <location>
        <begin position="21"/>
        <end position="392"/>
    </location>
</feature>
<evidence type="ECO:0000313" key="4">
    <source>
        <dbReference type="Proteomes" id="UP000189674"/>
    </source>
</evidence>
<keyword evidence="4" id="KW-1185">Reference proteome</keyword>
<dbReference type="Gene3D" id="2.160.20.110">
    <property type="match status" value="1"/>
</dbReference>
<dbReference type="EC" id="3.4.24.13" evidence="3"/>